<evidence type="ECO:0000256" key="1">
    <source>
        <dbReference type="SAM" id="MobiDB-lite"/>
    </source>
</evidence>
<feature type="compositionally biased region" description="Basic residues" evidence="1">
    <location>
        <begin position="37"/>
        <end position="53"/>
    </location>
</feature>
<name>A0A0N5BU52_STREA</name>
<keyword evidence="2" id="KW-0732">Signal</keyword>
<evidence type="ECO:0000313" key="4">
    <source>
        <dbReference type="WBParaSite" id="SPAL_0000937500.1"/>
    </source>
</evidence>
<dbReference type="GO" id="GO:0008237">
    <property type="term" value="F:metallopeptidase activity"/>
    <property type="evidence" value="ECO:0007669"/>
    <property type="project" value="InterPro"/>
</dbReference>
<dbReference type="AlphaFoldDB" id="A0A0N5BU52"/>
<reference evidence="4" key="1">
    <citation type="submission" date="2017-02" db="UniProtKB">
        <authorList>
            <consortium name="WormBaseParasite"/>
        </authorList>
    </citation>
    <scope>IDENTIFICATION</scope>
</reference>
<dbReference type="InterPro" id="IPR024079">
    <property type="entry name" value="MetalloPept_cat_dom_sf"/>
</dbReference>
<dbReference type="Proteomes" id="UP000046392">
    <property type="component" value="Unplaced"/>
</dbReference>
<evidence type="ECO:0000256" key="2">
    <source>
        <dbReference type="SAM" id="SignalP"/>
    </source>
</evidence>
<feature type="signal peptide" evidence="2">
    <location>
        <begin position="1"/>
        <end position="22"/>
    </location>
</feature>
<feature type="region of interest" description="Disordered" evidence="1">
    <location>
        <begin position="35"/>
        <end position="96"/>
    </location>
</feature>
<proteinExistence type="predicted"/>
<accession>A0A0N5BU52</accession>
<organism evidence="3 4">
    <name type="scientific">Strongyloides papillosus</name>
    <name type="common">Intestinal threadworm</name>
    <dbReference type="NCBI Taxonomy" id="174720"/>
    <lineage>
        <taxon>Eukaryota</taxon>
        <taxon>Metazoa</taxon>
        <taxon>Ecdysozoa</taxon>
        <taxon>Nematoda</taxon>
        <taxon>Chromadorea</taxon>
        <taxon>Rhabditida</taxon>
        <taxon>Tylenchina</taxon>
        <taxon>Panagrolaimomorpha</taxon>
        <taxon>Strongyloidoidea</taxon>
        <taxon>Strongyloididae</taxon>
        <taxon>Strongyloides</taxon>
    </lineage>
</organism>
<dbReference type="WBParaSite" id="SPAL_0000937500.1">
    <property type="protein sequence ID" value="SPAL_0000937500.1"/>
    <property type="gene ID" value="SPAL_0000937500"/>
</dbReference>
<protein>
    <submittedName>
        <fullName evidence="4">Peptidase M12A domain-containing protein</fullName>
    </submittedName>
</protein>
<feature type="chain" id="PRO_5005895011" evidence="2">
    <location>
        <begin position="23"/>
        <end position="213"/>
    </location>
</feature>
<feature type="compositionally biased region" description="Low complexity" evidence="1">
    <location>
        <begin position="54"/>
        <end position="91"/>
    </location>
</feature>
<sequence>MKQLFFILFLTLSFLIQSTIEAKLSQSIKKPLTTRLPIKKLPPKKPPSKKLPSKKSTTIKPTTKKPTTQKPTTKKPSTQKPTTQKPATQKPSAQKQLPSYVQCSTIKYYINNDFDSYYVEDAIEDIQEKTFLKFIKIKNPITNVGINFFSNKKEDKVVLSYDDKKPTVVNLTKETYGYKHLVGYYLGYALGLIPELARKDSYHMTIKNLQLLI</sequence>
<keyword evidence="3" id="KW-1185">Reference proteome</keyword>
<dbReference type="Gene3D" id="3.40.390.10">
    <property type="entry name" value="Collagenase (Catalytic Domain)"/>
    <property type="match status" value="1"/>
</dbReference>
<evidence type="ECO:0000313" key="3">
    <source>
        <dbReference type="Proteomes" id="UP000046392"/>
    </source>
</evidence>